<reference evidence="1" key="1">
    <citation type="submission" date="2022-09" db="EMBL/GenBank/DDBJ databases">
        <title>Diverse halophilic archaea isolated from saline environments.</title>
        <authorList>
            <person name="Cui H.-L."/>
        </authorList>
    </citation>
    <scope>NUCLEOTIDE SEQUENCE</scope>
    <source>
        <strain evidence="1">ZS-35-S2</strain>
    </source>
</reference>
<evidence type="ECO:0000313" key="1">
    <source>
        <dbReference type="EMBL" id="UWM53673.1"/>
    </source>
</evidence>
<dbReference type="GeneID" id="74944003"/>
<keyword evidence="2" id="KW-1185">Reference proteome</keyword>
<sequence length="144" mass="15449">MADRLDAFLAGERTDDVAFYLHEDGVGDVEALADVGVRTDHGVLLVLPGEEGRAAFQRATSLNPMNFAGMAMDTEGEVDRDLTDGTCPAGDGEDHYAKFVFAFAEEHHPEMEGLYAEGDVLHAYAACACGETYSEKWLAGEDGA</sequence>
<proteinExistence type="predicted"/>
<dbReference type="AlphaFoldDB" id="A0A9E7U9Z2"/>
<dbReference type="KEGG" id="ssai:N0B31_16235"/>
<dbReference type="Pfam" id="PF19123">
    <property type="entry name" value="DUF5807"/>
    <property type="match status" value="1"/>
</dbReference>
<protein>
    <submittedName>
        <fullName evidence="1">DUF5807 family protein</fullName>
    </submittedName>
</protein>
<accession>A0A9E7U9Z2</accession>
<evidence type="ECO:0000313" key="2">
    <source>
        <dbReference type="Proteomes" id="UP001057580"/>
    </source>
</evidence>
<dbReference type="Proteomes" id="UP001057580">
    <property type="component" value="Chromosome"/>
</dbReference>
<dbReference type="EMBL" id="CP104003">
    <property type="protein sequence ID" value="UWM53673.1"/>
    <property type="molecule type" value="Genomic_DNA"/>
</dbReference>
<dbReference type="InterPro" id="IPR043830">
    <property type="entry name" value="DUF5807"/>
</dbReference>
<dbReference type="RefSeq" id="WP_260592667.1">
    <property type="nucleotide sequence ID" value="NZ_CP104003.1"/>
</dbReference>
<gene>
    <name evidence="1" type="ORF">N0B31_16235</name>
</gene>
<name>A0A9E7U9Z2_9EURY</name>
<organism evidence="1 2">
    <name type="scientific">Salinirubellus salinus</name>
    <dbReference type="NCBI Taxonomy" id="1364945"/>
    <lineage>
        <taxon>Archaea</taxon>
        <taxon>Methanobacteriati</taxon>
        <taxon>Methanobacteriota</taxon>
        <taxon>Stenosarchaea group</taxon>
        <taxon>Halobacteria</taxon>
        <taxon>Halobacteriales</taxon>
        <taxon>Natronomonadaceae</taxon>
        <taxon>Salinirubellus</taxon>
    </lineage>
</organism>